<organism evidence="4 5">
    <name type="scientific">Bifidobacterium choloepi</name>
    <dbReference type="NCBI Taxonomy" id="2614131"/>
    <lineage>
        <taxon>Bacteria</taxon>
        <taxon>Bacillati</taxon>
        <taxon>Actinomycetota</taxon>
        <taxon>Actinomycetes</taxon>
        <taxon>Bifidobacteriales</taxon>
        <taxon>Bifidobacteriaceae</taxon>
        <taxon>Bifidobacterium</taxon>
    </lineage>
</organism>
<evidence type="ECO:0000256" key="1">
    <source>
        <dbReference type="ARBA" id="ARBA00022801"/>
    </source>
</evidence>
<evidence type="ECO:0000313" key="4">
    <source>
        <dbReference type="EMBL" id="NEG69897.1"/>
    </source>
</evidence>
<gene>
    <name evidence="4" type="ORF">F6S87_04645</name>
</gene>
<dbReference type="InterPro" id="IPR039329">
    <property type="entry name" value="SIAE"/>
</dbReference>
<comment type="caution">
    <text evidence="4">The sequence shown here is derived from an EMBL/GenBank/DDBJ whole genome shotgun (WGS) entry which is preliminary data.</text>
</comment>
<dbReference type="PANTHER" id="PTHR22901:SF0">
    <property type="entry name" value="SIALATE O-ACETYLESTERASE"/>
    <property type="match status" value="1"/>
</dbReference>
<dbReference type="GO" id="GO:0005975">
    <property type="term" value="P:carbohydrate metabolic process"/>
    <property type="evidence" value="ECO:0007669"/>
    <property type="project" value="TreeGrafter"/>
</dbReference>
<feature type="region of interest" description="Disordered" evidence="2">
    <location>
        <begin position="1"/>
        <end position="38"/>
    </location>
</feature>
<dbReference type="SUPFAM" id="SSF52266">
    <property type="entry name" value="SGNH hydrolase"/>
    <property type="match status" value="2"/>
</dbReference>
<dbReference type="PANTHER" id="PTHR22901">
    <property type="entry name" value="SIALATE O-ACETYLESTERASE"/>
    <property type="match status" value="1"/>
</dbReference>
<feature type="region of interest" description="Disordered" evidence="2">
    <location>
        <begin position="63"/>
        <end position="134"/>
    </location>
</feature>
<dbReference type="InterPro" id="IPR036514">
    <property type="entry name" value="SGNH_hydro_sf"/>
</dbReference>
<feature type="compositionally biased region" description="Basic residues" evidence="2">
    <location>
        <begin position="110"/>
        <end position="124"/>
    </location>
</feature>
<evidence type="ECO:0000313" key="5">
    <source>
        <dbReference type="Proteomes" id="UP000469292"/>
    </source>
</evidence>
<evidence type="ECO:0000259" key="3">
    <source>
        <dbReference type="Pfam" id="PF03629"/>
    </source>
</evidence>
<protein>
    <submittedName>
        <fullName evidence="4">Sialate O-acetylesterase</fullName>
    </submittedName>
</protein>
<feature type="compositionally biased region" description="Gly residues" evidence="2">
    <location>
        <begin position="89"/>
        <end position="109"/>
    </location>
</feature>
<dbReference type="Pfam" id="PF03629">
    <property type="entry name" value="SASA"/>
    <property type="match status" value="1"/>
</dbReference>
<dbReference type="Gene3D" id="3.40.50.1110">
    <property type="entry name" value="SGNH hydrolase"/>
    <property type="match status" value="2"/>
</dbReference>
<feature type="compositionally biased region" description="Polar residues" evidence="2">
    <location>
        <begin position="20"/>
        <end position="33"/>
    </location>
</feature>
<dbReference type="EMBL" id="VYSG01000001">
    <property type="protein sequence ID" value="NEG69897.1"/>
    <property type="molecule type" value="Genomic_DNA"/>
</dbReference>
<feature type="domain" description="Sialate O-acetylesterase" evidence="3">
    <location>
        <begin position="462"/>
        <end position="592"/>
    </location>
</feature>
<dbReference type="GO" id="GO:0001681">
    <property type="term" value="F:sialate O-acetylesterase activity"/>
    <property type="evidence" value="ECO:0007669"/>
    <property type="project" value="InterPro"/>
</dbReference>
<dbReference type="AlphaFoldDB" id="A0A6I5N030"/>
<feature type="compositionally biased region" description="Low complexity" evidence="2">
    <location>
        <begin position="125"/>
        <end position="134"/>
    </location>
</feature>
<name>A0A6I5N030_9BIFI</name>
<dbReference type="RefSeq" id="WP_163227407.1">
    <property type="nucleotide sequence ID" value="NZ_VYSG01000001.1"/>
</dbReference>
<keyword evidence="5" id="KW-1185">Reference proteome</keyword>
<keyword evidence="1" id="KW-0378">Hydrolase</keyword>
<accession>A0A6I5N030</accession>
<evidence type="ECO:0000256" key="2">
    <source>
        <dbReference type="SAM" id="MobiDB-lite"/>
    </source>
</evidence>
<sequence>MSATGLAPGSAGIGADVDTMNDSSDQASATTPPRNHDGELAVAAIFDDGMVLQRHQPIAVFGEAPAGSTGTVTLTIPPRHGAVDSGPGDADGNGGHGNGSGHGGNSSHGGGKKNKKGKNRKRKSGNPAKAAAAEAASAARAARALEPDVVSASFTTNTDGHFSVTLPAQDAAHGCTLTVTLDGGSSVTFSDVAIGEVWLCGGQSNMEFELQNSFLGAEQIAESASLAGQVRFYNVPKSGAVSDLADGTLEQLESAARWQPVNPATAGSMSAVGYYFASTLALSLSGRYDQLLADVVLELGAAELRRRVGVFVPPEDPTYEDTVLQYLQDTGLYDNVRKQAEHRLPQRLPAAVIERYRDVPVGIVDCYIGGTSASAWISEDWLDSSAVGKQYLERFHETCDGKSEAEQAQLFADWQADNLAYCERTDAVRRERPDITPWDLEAEYGCCPWPPPQVPQSAWHVTGPYMNMVSRVAPYSIAGVLWYQGEEDSAYADGYEELLTLLINQWRSTWNSPRLPFMLIQLPQYTAASAADIVELKATGEAVVSRETDESFQWPAIRAAQLAVADELPNVGIVSTMDCGTFGDIHPTDKTTVGIRAAAYALERWYGFAELDGAAADMADDFIEMPGDSGNNATGSLADEMAADLDDLDPTLASVLGVNHDELDDIADMLAPTSPEELAEFRGSNAIVNEAGCPRAREAFATPDGAVLVRFSDAVGLHLAENPTVSGDISETGDFTPLTFSFAERIFGESLMTAYVSTILDPLRSGFELAGADGRWYRACVAIADSSDLDDEAMVRAWLPDSAEESCNVDNETADGIADGAFRPTAIRYAWRDWTAAPLFSEAGNPAFPFLLEL</sequence>
<dbReference type="Proteomes" id="UP000469292">
    <property type="component" value="Unassembled WGS sequence"/>
</dbReference>
<reference evidence="4 5" key="1">
    <citation type="submission" date="2019-09" db="EMBL/GenBank/DDBJ databases">
        <title>Phylogenetic characterization of a novel taxon of the genus Bifidobacterium: Bifidobacterium choloepi sp. nov.</title>
        <authorList>
            <person name="Modesto M."/>
            <person name="Satti M."/>
        </authorList>
    </citation>
    <scope>NUCLEOTIDE SEQUENCE [LARGE SCALE GENOMIC DNA]</scope>
    <source>
        <strain evidence="4 5">BRDM6</strain>
    </source>
</reference>
<proteinExistence type="predicted"/>
<dbReference type="InterPro" id="IPR005181">
    <property type="entry name" value="SASA"/>
</dbReference>